<dbReference type="Proteomes" id="UP000326939">
    <property type="component" value="Chromosome 9"/>
</dbReference>
<feature type="region of interest" description="Disordered" evidence="7">
    <location>
        <begin position="1"/>
        <end position="78"/>
    </location>
</feature>
<name>A0A5N5LEY3_9ROSI</name>
<dbReference type="Pfam" id="PF02362">
    <property type="entry name" value="B3"/>
    <property type="match status" value="2"/>
</dbReference>
<evidence type="ECO:0000256" key="2">
    <source>
        <dbReference type="ARBA" id="ARBA00023015"/>
    </source>
</evidence>
<dbReference type="InterPro" id="IPR003340">
    <property type="entry name" value="B3_DNA-bd"/>
</dbReference>
<dbReference type="InterPro" id="IPR044837">
    <property type="entry name" value="REM16-like"/>
</dbReference>
<dbReference type="InterPro" id="IPR015300">
    <property type="entry name" value="DNA-bd_pseudobarrel_sf"/>
</dbReference>
<keyword evidence="2" id="KW-0805">Transcription regulation</keyword>
<dbReference type="PANTHER" id="PTHR31391">
    <property type="entry name" value="B3 DOMAIN-CONTAINING PROTEIN OS11G0197600-RELATED"/>
    <property type="match status" value="1"/>
</dbReference>
<evidence type="ECO:0000256" key="5">
    <source>
        <dbReference type="ARBA" id="ARBA00023242"/>
    </source>
</evidence>
<gene>
    <name evidence="9" type="ORF">DKX38_014317</name>
</gene>
<comment type="subcellular location">
    <subcellularLocation>
        <location evidence="1">Nucleus</location>
    </subcellularLocation>
</comment>
<dbReference type="AlphaFoldDB" id="A0A5N5LEY3"/>
<feature type="domain" description="TF-B3" evidence="8">
    <location>
        <begin position="112"/>
        <end position="203"/>
    </location>
</feature>
<protein>
    <recommendedName>
        <fullName evidence="8">TF-B3 domain-containing protein</fullName>
    </recommendedName>
</protein>
<feature type="coiled-coil region" evidence="6">
    <location>
        <begin position="426"/>
        <end position="474"/>
    </location>
</feature>
<comment type="caution">
    <text evidence="9">The sequence shown here is derived from an EMBL/GenBank/DDBJ whole genome shotgun (WGS) entry which is preliminary data.</text>
</comment>
<organism evidence="9 10">
    <name type="scientific">Salix brachista</name>
    <dbReference type="NCBI Taxonomy" id="2182728"/>
    <lineage>
        <taxon>Eukaryota</taxon>
        <taxon>Viridiplantae</taxon>
        <taxon>Streptophyta</taxon>
        <taxon>Embryophyta</taxon>
        <taxon>Tracheophyta</taxon>
        <taxon>Spermatophyta</taxon>
        <taxon>Magnoliopsida</taxon>
        <taxon>eudicotyledons</taxon>
        <taxon>Gunneridae</taxon>
        <taxon>Pentapetalae</taxon>
        <taxon>rosids</taxon>
        <taxon>fabids</taxon>
        <taxon>Malpighiales</taxon>
        <taxon>Salicaceae</taxon>
        <taxon>Saliceae</taxon>
        <taxon>Salix</taxon>
    </lineage>
</organism>
<evidence type="ECO:0000256" key="1">
    <source>
        <dbReference type="ARBA" id="ARBA00004123"/>
    </source>
</evidence>
<keyword evidence="10" id="KW-1185">Reference proteome</keyword>
<reference evidence="10" key="1">
    <citation type="journal article" date="2019" name="Gigascience">
        <title>De novo genome assembly of the endangered Acer yangbiense, a plant species with extremely small populations endemic to Yunnan Province, China.</title>
        <authorList>
            <person name="Yang J."/>
            <person name="Wariss H.M."/>
            <person name="Tao L."/>
            <person name="Zhang R."/>
            <person name="Yun Q."/>
            <person name="Hollingsworth P."/>
            <person name="Dao Z."/>
            <person name="Luo G."/>
            <person name="Guo H."/>
            <person name="Ma Y."/>
            <person name="Sun W."/>
        </authorList>
    </citation>
    <scope>NUCLEOTIDE SEQUENCE [LARGE SCALE GENOMIC DNA]</scope>
    <source>
        <strain evidence="10">cv. br00</strain>
    </source>
</reference>
<keyword evidence="5" id="KW-0539">Nucleus</keyword>
<dbReference type="SMART" id="SM01019">
    <property type="entry name" value="B3"/>
    <property type="match status" value="2"/>
</dbReference>
<evidence type="ECO:0000313" key="10">
    <source>
        <dbReference type="Proteomes" id="UP000326939"/>
    </source>
</evidence>
<evidence type="ECO:0000256" key="3">
    <source>
        <dbReference type="ARBA" id="ARBA00023125"/>
    </source>
</evidence>
<keyword evidence="3" id="KW-0238">DNA-binding</keyword>
<dbReference type="CDD" id="cd10017">
    <property type="entry name" value="B3_DNA"/>
    <property type="match status" value="2"/>
</dbReference>
<dbReference type="EMBL" id="VDCV01000009">
    <property type="protein sequence ID" value="KAB5541343.1"/>
    <property type="molecule type" value="Genomic_DNA"/>
</dbReference>
<evidence type="ECO:0000256" key="4">
    <source>
        <dbReference type="ARBA" id="ARBA00023163"/>
    </source>
</evidence>
<feature type="region of interest" description="Disordered" evidence="7">
    <location>
        <begin position="252"/>
        <end position="280"/>
    </location>
</feature>
<evidence type="ECO:0000256" key="7">
    <source>
        <dbReference type="SAM" id="MobiDB-lite"/>
    </source>
</evidence>
<accession>A0A5N5LEY3</accession>
<evidence type="ECO:0000259" key="8">
    <source>
        <dbReference type="PROSITE" id="PS50863"/>
    </source>
</evidence>
<dbReference type="PANTHER" id="PTHR31391:SF101">
    <property type="entry name" value="B3 DOMAIN-CONTAINING PROTEIN OS01G0234100"/>
    <property type="match status" value="1"/>
</dbReference>
<proteinExistence type="predicted"/>
<feature type="domain" description="TF-B3" evidence="8">
    <location>
        <begin position="631"/>
        <end position="722"/>
    </location>
</feature>
<evidence type="ECO:0000256" key="6">
    <source>
        <dbReference type="SAM" id="Coils"/>
    </source>
</evidence>
<feature type="coiled-coil region" evidence="6">
    <location>
        <begin position="956"/>
        <end position="990"/>
    </location>
</feature>
<dbReference type="GO" id="GO:0005634">
    <property type="term" value="C:nucleus"/>
    <property type="evidence" value="ECO:0007669"/>
    <property type="project" value="UniProtKB-SubCell"/>
</dbReference>
<sequence length="1019" mass="115550">MDDKEDQNTSPKPPPPISNPAPLNTYPRIRRRKPNMSKIKLTQIHEKSPEPEHKTGHELVLYDKSGDSREPRSRKRKKDAFSVFYDSTETKSPAMELAEEFRANLESAYPSFAKTLVRSNVTVGFWMHLPMRFCKMHLPKNDTTIFLENESGEEYILNYIAERTALSGGWKAFCAANNLHEGDVLVFHLVKPSRFKVYIVKGNGSSQGDGEFGIPNSGAYGKEIISEPAEKDVKGSKKAELLELLPVGHQEENNQENGLIAEENNKGYDANQSENESEDRASETLRVIKLSGSTVDFNNVKGIENFSILLNGFSIDSELSEHHRTRYYELCRSQKSFLHSNLLNSINHNLAVEIIIGTVDISERIRSSKLSSSQADYGVWDKTLKGFELFGMKVGFLRERLSRLMSLALESEEAMESECREVRLEQVRVDEEMKSLELRLLKLKETRERLDDEMEILKENAEKHEHMFQEAVNAPWLKIVADSTNFKLSVFSSSPSSQALFQVPHVLKVYPFSLTHLLLLAGYPDFHQAWLFFKQTNRRLLANCVGFWVYIAAKASKASESERNKKDGKARLIRELPILEQVPSNVSMKSESHTSKRAKIEDLYDNEEVKSDVMMRVKETQSILSPEFPSIIKHMLPSNVTRVFWLHFPKRFCEAYLPKEDTIIVLEDEKGKSYETKYLAHKVGLSGGWRGFSIDHKIMEGDVLIFHLVEPAKFKVYIVRVNDSEEVDGALALLKLEAGVKQMGPIDSSEEVDGALGLLKLEAAIKQMTPVNEAVHVEKLSRVSEEMEDLHFEHLLQDNPEKNNEMNVKLACLNNFGPTSDLYEYESEDLGSETTGGIRLSKSAVDFKEVKCLEDFDITVNGLVINSELSKHLQTKYYELCCCQNSFLHEHLLDGLNCKLVVGMLSETINIADAIRASKLITLENLAIWEKTLKAFEGLGMNVGFLLARLGQLMHLSDKSKRFEEATLERVNAKEEMTALEAKLLEVKDTINRLGVEIEKLVVGSENLEPKFQEVAKAP</sequence>
<dbReference type="PROSITE" id="PS50863">
    <property type="entry name" value="B3"/>
    <property type="match status" value="2"/>
</dbReference>
<keyword evidence="6" id="KW-0175">Coiled coil</keyword>
<feature type="compositionally biased region" description="Basic and acidic residues" evidence="7">
    <location>
        <begin position="43"/>
        <end position="71"/>
    </location>
</feature>
<dbReference type="Gene3D" id="2.40.330.10">
    <property type="entry name" value="DNA-binding pseudobarrel domain"/>
    <property type="match status" value="2"/>
</dbReference>
<keyword evidence="4" id="KW-0804">Transcription</keyword>
<dbReference type="SUPFAM" id="SSF101936">
    <property type="entry name" value="DNA-binding pseudobarrel domain"/>
    <property type="match status" value="2"/>
</dbReference>
<evidence type="ECO:0000313" key="9">
    <source>
        <dbReference type="EMBL" id="KAB5541343.1"/>
    </source>
</evidence>
<dbReference type="GO" id="GO:0003677">
    <property type="term" value="F:DNA binding"/>
    <property type="evidence" value="ECO:0007669"/>
    <property type="project" value="UniProtKB-KW"/>
</dbReference>